<dbReference type="RefSeq" id="XP_015660560.1">
    <property type="nucleotide sequence ID" value="XM_015800553.1"/>
</dbReference>
<feature type="region of interest" description="Disordered" evidence="1">
    <location>
        <begin position="303"/>
        <end position="346"/>
    </location>
</feature>
<organism evidence="2 3">
    <name type="scientific">Leptomonas pyrrhocoris</name>
    <name type="common">Firebug parasite</name>
    <dbReference type="NCBI Taxonomy" id="157538"/>
    <lineage>
        <taxon>Eukaryota</taxon>
        <taxon>Discoba</taxon>
        <taxon>Euglenozoa</taxon>
        <taxon>Kinetoplastea</taxon>
        <taxon>Metakinetoplastina</taxon>
        <taxon>Trypanosomatida</taxon>
        <taxon>Trypanosomatidae</taxon>
        <taxon>Leishmaniinae</taxon>
        <taxon>Leptomonas</taxon>
    </lineage>
</organism>
<evidence type="ECO:0000313" key="2">
    <source>
        <dbReference type="EMBL" id="KPA82121.1"/>
    </source>
</evidence>
<protein>
    <submittedName>
        <fullName evidence="2">Uncharacterized protein</fullName>
    </submittedName>
</protein>
<dbReference type="OMA" id="FDGRTDC"/>
<sequence>MNDYAAWRARALRGPSRLSLPRGDAAELTGSVPPPPPAPEPLTSSFPTLSPPSRSLSASAAPPASAGHIDCTDIAARLSEVIQDIAATERGQERAWLNVQPCVLHTLKLLSTAAQSFEVRLRQLESAAQQTQECMTVLVRDREVKEERYRLDVAAHKAETQQLWKRVLLLEAQQQPQQQQQTRCSPSAPQASSSMIDSRVDSLQQELQGVQRQLQALQLLPHPTAKRRTNRVSPARASSSVSASSAAPSTMRGDADGDVRAASSSSPPTGDAARSPSPSPVTQRMLEEVHRLRQQWQHFLRTVPPALARSEEDNEDVADSGRPRPSYPDQRVSTHRRKEYPRAAAMRDEDVGPPFEQREHPNRVEALSDIAEYTHREREGHHERAKHSHLLASDADGGEMALCGTLLPSSGRRVRWYWTGDSRRHRFSSMNVSPSSSSSSAQRIHNGMRNSASTALPWTEWHAFDGRTDCWYSLGTWATHRQQMEELRMDAAVELSEGQQPQGNLRFGWMARTSELVAWPHPSCLQVQCGGIYEVRMCLVHYCTSCQSSAHDAERLDARERVLSLWVDGVAVSGLRENVNHTLLYAPSPAATSPARRQRSPPLPLHPPPRSRSTSAPRAQQPFRSFSPYPRDGSLPQHTHMEEAYRALQRRPCCAPAQMHTHTITACLYLTAGVTLQVRCGELHHSKAICEAFCELTYLV</sequence>
<accession>A0A0N0VFX7</accession>
<dbReference type="VEuPathDB" id="TriTrypDB:LpyrH10_05_1270"/>
<proteinExistence type="predicted"/>
<feature type="region of interest" description="Disordered" evidence="1">
    <location>
        <begin position="16"/>
        <end position="64"/>
    </location>
</feature>
<dbReference type="GeneID" id="26903558"/>
<feature type="compositionally biased region" description="Low complexity" evidence="1">
    <location>
        <begin position="231"/>
        <end position="249"/>
    </location>
</feature>
<dbReference type="AlphaFoldDB" id="A0A0N0VFX7"/>
<reference evidence="2 3" key="1">
    <citation type="submission" date="2015-07" db="EMBL/GenBank/DDBJ databases">
        <title>High-quality genome of monoxenous trypanosomatid Leptomonas pyrrhocoris.</title>
        <authorList>
            <person name="Flegontov P."/>
            <person name="Butenko A."/>
            <person name="Firsov S."/>
            <person name="Vlcek C."/>
            <person name="Logacheva M.D."/>
            <person name="Field M."/>
            <person name="Filatov D."/>
            <person name="Flegontova O."/>
            <person name="Gerasimov E."/>
            <person name="Jackson A.P."/>
            <person name="Kelly S."/>
            <person name="Opperdoes F."/>
            <person name="O'Reilly A."/>
            <person name="Votypka J."/>
            <person name="Yurchenko V."/>
            <person name="Lukes J."/>
        </authorList>
    </citation>
    <scope>NUCLEOTIDE SEQUENCE [LARGE SCALE GENOMIC DNA]</scope>
    <source>
        <strain evidence="2">H10</strain>
    </source>
</reference>
<gene>
    <name evidence="2" type="ORF">ABB37_03267</name>
</gene>
<keyword evidence="3" id="KW-1185">Reference proteome</keyword>
<feature type="region of interest" description="Disordered" evidence="1">
    <location>
        <begin position="588"/>
        <end position="636"/>
    </location>
</feature>
<evidence type="ECO:0000256" key="1">
    <source>
        <dbReference type="SAM" id="MobiDB-lite"/>
    </source>
</evidence>
<evidence type="ECO:0000313" key="3">
    <source>
        <dbReference type="Proteomes" id="UP000037923"/>
    </source>
</evidence>
<dbReference type="OrthoDB" id="273404at2759"/>
<comment type="caution">
    <text evidence="2">The sequence shown here is derived from an EMBL/GenBank/DDBJ whole genome shotgun (WGS) entry which is preliminary data.</text>
</comment>
<feature type="region of interest" description="Disordered" evidence="1">
    <location>
        <begin position="218"/>
        <end position="282"/>
    </location>
</feature>
<feature type="compositionally biased region" description="Low complexity" evidence="1">
    <location>
        <begin position="41"/>
        <end position="64"/>
    </location>
</feature>
<dbReference type="EMBL" id="LGTL01000005">
    <property type="protein sequence ID" value="KPA82121.1"/>
    <property type="molecule type" value="Genomic_DNA"/>
</dbReference>
<feature type="compositionally biased region" description="Pro residues" evidence="1">
    <location>
        <begin position="601"/>
        <end position="610"/>
    </location>
</feature>
<feature type="region of interest" description="Disordered" evidence="1">
    <location>
        <begin position="176"/>
        <end position="200"/>
    </location>
</feature>
<dbReference type="Proteomes" id="UP000037923">
    <property type="component" value="Unassembled WGS sequence"/>
</dbReference>
<feature type="compositionally biased region" description="Polar residues" evidence="1">
    <location>
        <begin position="182"/>
        <end position="196"/>
    </location>
</feature>
<name>A0A0N0VFX7_LEPPY</name>